<sequence length="689" mass="79322">MIYEVKAERLPEARDTALFPRGTTGVWPLSCLFCMVMTSRHAPYTARLILLVLLAVTPRLAAAPVGGEGEGRSRTHLGEDNHSHRPPNQTQREQQGHEVPADTAPALALASVLLEALEHHGGGGQGEGQREEWRRGEREDLVPVEEKEGEETRTDVEREEQLEKRMMDQLGAALVGAELKEMEEEEEGGDRASRASEEGGELEEKEEEEEEEGGEERRWGGKEKRGLGVEERKPSVTSLQREARGYFQNIDLGLQDNEILPPLKGYKAYNTQLAQAGKKIHWEEEQARNTPLGGNFMDDFENEAEEEEEELEEEALSRGEEEARARAEQQEVQRQQEEAERAREEEQRLADIASDMLLQYMGRKQPAVPFLMARQQAGSSAAEDKRSEEVFIDADDADQQMIDRLIEISSKLHLPADDVVQIISDVEKKKNKRKELTPPSNPIAPRYRPLVPPPLATGPMYQYTTFSNKKKPYYWPSKNKWNKDKAKSKAYKQDIWFKPKKQKDVWFKPQKEKDVWFKPQKEKDYWFKPQKQFLAFPSYPYYQKPYRAYYPVYYPYPKPPMGEELPYGPPPDYELQPTRRRHRAGDRARGGGGRGWRQQPHLPSSPYISNYILPHPRTYRPLPAPKPLVPQGMGKRPPFYYPPSGPRDMGVVRVVGGDYEEDDGLVRQVDSQEELENFISKIYMKRRMY</sequence>
<feature type="region of interest" description="Disordered" evidence="1">
    <location>
        <begin position="63"/>
        <end position="100"/>
    </location>
</feature>
<feature type="region of interest" description="Disordered" evidence="1">
    <location>
        <begin position="176"/>
        <end position="240"/>
    </location>
</feature>
<feature type="compositionally biased region" description="Acidic residues" evidence="1">
    <location>
        <begin position="198"/>
        <end position="214"/>
    </location>
</feature>
<dbReference type="PANTHER" id="PTHR15159">
    <property type="entry name" value="NEUROSECRETORY PROTEIN VGF"/>
    <property type="match status" value="1"/>
</dbReference>
<feature type="region of interest" description="Disordered" evidence="1">
    <location>
        <begin position="282"/>
        <end position="346"/>
    </location>
</feature>
<feature type="region of interest" description="Disordered" evidence="1">
    <location>
        <begin position="119"/>
        <end position="161"/>
    </location>
</feature>
<evidence type="ECO:0000313" key="3">
    <source>
        <dbReference type="Proteomes" id="UP001557470"/>
    </source>
</evidence>
<dbReference type="PANTHER" id="PTHR15159:SF3">
    <property type="entry name" value="SI:DKEY-175G6.2"/>
    <property type="match status" value="1"/>
</dbReference>
<evidence type="ECO:0000313" key="2">
    <source>
        <dbReference type="EMBL" id="KAL0994965.1"/>
    </source>
</evidence>
<feature type="region of interest" description="Disordered" evidence="1">
    <location>
        <begin position="576"/>
        <end position="603"/>
    </location>
</feature>
<dbReference type="AlphaFoldDB" id="A0ABD0X7K4"/>
<reference evidence="2 3" key="1">
    <citation type="submission" date="2024-06" db="EMBL/GenBank/DDBJ databases">
        <authorList>
            <person name="Pan Q."/>
            <person name="Wen M."/>
            <person name="Jouanno E."/>
            <person name="Zahm M."/>
            <person name="Klopp C."/>
            <person name="Cabau C."/>
            <person name="Louis A."/>
            <person name="Berthelot C."/>
            <person name="Parey E."/>
            <person name="Roest Crollius H."/>
            <person name="Montfort J."/>
            <person name="Robinson-Rechavi M."/>
            <person name="Bouchez O."/>
            <person name="Lampietro C."/>
            <person name="Lopez Roques C."/>
            <person name="Donnadieu C."/>
            <person name="Postlethwait J."/>
            <person name="Bobe J."/>
            <person name="Verreycken H."/>
            <person name="Guiguen Y."/>
        </authorList>
    </citation>
    <scope>NUCLEOTIDE SEQUENCE [LARGE SCALE GENOMIC DNA]</scope>
    <source>
        <strain evidence="2">Up_M1</strain>
        <tissue evidence="2">Testis</tissue>
    </source>
</reference>
<proteinExistence type="predicted"/>
<feature type="region of interest" description="Disordered" evidence="1">
    <location>
        <begin position="429"/>
        <end position="449"/>
    </location>
</feature>
<dbReference type="Proteomes" id="UP001557470">
    <property type="component" value="Unassembled WGS sequence"/>
</dbReference>
<protein>
    <recommendedName>
        <fullName evidence="4">Neurosecretory protein VGF</fullName>
    </recommendedName>
</protein>
<gene>
    <name evidence="2" type="ORF">UPYG_G00130060</name>
</gene>
<keyword evidence="3" id="KW-1185">Reference proteome</keyword>
<feature type="compositionally biased region" description="Basic and acidic residues" evidence="1">
    <location>
        <begin position="315"/>
        <end position="346"/>
    </location>
</feature>
<dbReference type="InterPro" id="IPR026128">
    <property type="entry name" value="VGF"/>
</dbReference>
<feature type="compositionally biased region" description="Acidic residues" evidence="1">
    <location>
        <begin position="298"/>
        <end position="314"/>
    </location>
</feature>
<dbReference type="EMBL" id="JAGEUA010000003">
    <property type="protein sequence ID" value="KAL0994965.1"/>
    <property type="molecule type" value="Genomic_DNA"/>
</dbReference>
<feature type="compositionally biased region" description="Basic and acidic residues" evidence="1">
    <location>
        <begin position="215"/>
        <end position="234"/>
    </location>
</feature>
<feature type="compositionally biased region" description="Basic and acidic residues" evidence="1">
    <location>
        <begin position="69"/>
        <end position="83"/>
    </location>
</feature>
<organism evidence="2 3">
    <name type="scientific">Umbra pygmaea</name>
    <name type="common">Eastern mudminnow</name>
    <dbReference type="NCBI Taxonomy" id="75934"/>
    <lineage>
        <taxon>Eukaryota</taxon>
        <taxon>Metazoa</taxon>
        <taxon>Chordata</taxon>
        <taxon>Craniata</taxon>
        <taxon>Vertebrata</taxon>
        <taxon>Euteleostomi</taxon>
        <taxon>Actinopterygii</taxon>
        <taxon>Neopterygii</taxon>
        <taxon>Teleostei</taxon>
        <taxon>Protacanthopterygii</taxon>
        <taxon>Esociformes</taxon>
        <taxon>Umbridae</taxon>
        <taxon>Umbra</taxon>
    </lineage>
</organism>
<feature type="compositionally biased region" description="Basic and acidic residues" evidence="1">
    <location>
        <begin position="128"/>
        <end position="161"/>
    </location>
</feature>
<comment type="caution">
    <text evidence="2">The sequence shown here is derived from an EMBL/GenBank/DDBJ whole genome shotgun (WGS) entry which is preliminary data.</text>
</comment>
<accession>A0ABD0X7K4</accession>
<name>A0ABD0X7K4_UMBPY</name>
<evidence type="ECO:0008006" key="4">
    <source>
        <dbReference type="Google" id="ProtNLM"/>
    </source>
</evidence>
<evidence type="ECO:0000256" key="1">
    <source>
        <dbReference type="SAM" id="MobiDB-lite"/>
    </source>
</evidence>